<dbReference type="PANTHER" id="PTHR10746:SF6">
    <property type="entry name" value="LARGE RIBOSOMAL SUBUNIT PROTEIN UL4M"/>
    <property type="match status" value="1"/>
</dbReference>
<organism evidence="7 8">
    <name type="scientific">Salinibacter ruber</name>
    <dbReference type="NCBI Taxonomy" id="146919"/>
    <lineage>
        <taxon>Bacteria</taxon>
        <taxon>Pseudomonadati</taxon>
        <taxon>Rhodothermota</taxon>
        <taxon>Rhodothermia</taxon>
        <taxon>Rhodothermales</taxon>
        <taxon>Salinibacteraceae</taxon>
        <taxon>Salinibacter</taxon>
    </lineage>
</organism>
<evidence type="ECO:0000256" key="3">
    <source>
        <dbReference type="ARBA" id="ARBA00023274"/>
    </source>
</evidence>
<dbReference type="Proteomes" id="UP001155110">
    <property type="component" value="Unassembled WGS sequence"/>
</dbReference>
<dbReference type="NCBIfam" id="TIGR03953">
    <property type="entry name" value="rplD_bact"/>
    <property type="match status" value="1"/>
</dbReference>
<evidence type="ECO:0000256" key="4">
    <source>
        <dbReference type="ARBA" id="ARBA00035244"/>
    </source>
</evidence>
<evidence type="ECO:0000256" key="5">
    <source>
        <dbReference type="HAMAP-Rule" id="MF_01328"/>
    </source>
</evidence>
<dbReference type="Gene3D" id="3.40.1370.10">
    <property type="match status" value="1"/>
</dbReference>
<dbReference type="PANTHER" id="PTHR10746">
    <property type="entry name" value="50S RIBOSOMAL PROTEIN L4"/>
    <property type="match status" value="1"/>
</dbReference>
<dbReference type="AlphaFoldDB" id="A0AAW5PCX6"/>
<comment type="function">
    <text evidence="5">Forms part of the polypeptide exit tunnel.</text>
</comment>
<protein>
    <recommendedName>
        <fullName evidence="4 5">Large ribosomal subunit protein uL4</fullName>
    </recommendedName>
</protein>
<dbReference type="SUPFAM" id="SSF52166">
    <property type="entry name" value="Ribosomal protein L4"/>
    <property type="match status" value="1"/>
</dbReference>
<dbReference type="RefSeq" id="WP_251942045.1">
    <property type="nucleotide sequence ID" value="NZ_CALTRV010000019.1"/>
</dbReference>
<gene>
    <name evidence="5" type="primary">rplD</name>
    <name evidence="7" type="ORF">GGP99_003167</name>
</gene>
<comment type="subunit">
    <text evidence="5">Part of the 50S ribosomal subunit.</text>
</comment>
<comment type="caution">
    <text evidence="7">The sequence shown here is derived from an EMBL/GenBank/DDBJ whole genome shotgun (WGS) entry which is preliminary data.</text>
</comment>
<comment type="similarity">
    <text evidence="1 5">Belongs to the universal ribosomal protein uL4 family.</text>
</comment>
<evidence type="ECO:0000313" key="7">
    <source>
        <dbReference type="EMBL" id="MCS4159180.1"/>
    </source>
</evidence>
<reference evidence="7" key="1">
    <citation type="submission" date="2022-08" db="EMBL/GenBank/DDBJ databases">
        <title>Genomic Encyclopedia of Type Strains, Phase V (KMG-V): Genome sequencing to study the core and pangenomes of soil and plant-associated prokaryotes.</title>
        <authorList>
            <person name="Whitman W."/>
        </authorList>
    </citation>
    <scope>NUCLEOTIDE SEQUENCE</scope>
    <source>
        <strain evidence="7">SP3002</strain>
    </source>
</reference>
<dbReference type="HAMAP" id="MF_01328_B">
    <property type="entry name" value="Ribosomal_uL4_B"/>
    <property type="match status" value="1"/>
</dbReference>
<evidence type="ECO:0000313" key="8">
    <source>
        <dbReference type="Proteomes" id="UP001155110"/>
    </source>
</evidence>
<comment type="function">
    <text evidence="5">One of the primary rRNA binding proteins, this protein initially binds near the 5'-end of the 23S rRNA. It is important during the early stages of 50S assembly. It makes multiple contacts with different domains of the 23S rRNA in the assembled 50S subunit and ribosome.</text>
</comment>
<feature type="compositionally biased region" description="Basic and acidic residues" evidence="6">
    <location>
        <begin position="50"/>
        <end position="59"/>
    </location>
</feature>
<dbReference type="EMBL" id="JANTZM010000020">
    <property type="protein sequence ID" value="MCS4159180.1"/>
    <property type="molecule type" value="Genomic_DNA"/>
</dbReference>
<keyword evidence="3 5" id="KW-0687">Ribonucleoprotein</keyword>
<sequence length="215" mass="23871">MDVEIYQEDGVESGETAALDPTVFEIEPNDHIIWLDVKRIQAHQRQGTSKTKERGEVRGSGRKLYRQKGTGNARVGDAQSPIRRGGGRAHGARPRDYAHDLNQKEKRLARRSALSYKAANDNIQVIENFSLDRPDTRGLTDLFELLGVEGQDILLATAEVEREVYLSAQNLPDVNVQEVQSINTVDILDADVVLLQEGALDWLTDVLSTDEAVPA</sequence>
<accession>A0AAW5PCX6</accession>
<dbReference type="GO" id="GO:1990904">
    <property type="term" value="C:ribonucleoprotein complex"/>
    <property type="evidence" value="ECO:0007669"/>
    <property type="project" value="UniProtKB-KW"/>
</dbReference>
<name>A0AAW5PCX6_9BACT</name>
<dbReference type="GO" id="GO:0019843">
    <property type="term" value="F:rRNA binding"/>
    <property type="evidence" value="ECO:0007669"/>
    <property type="project" value="UniProtKB-UniRule"/>
</dbReference>
<dbReference type="InterPro" id="IPR002136">
    <property type="entry name" value="Ribosomal_uL4"/>
</dbReference>
<evidence type="ECO:0000256" key="1">
    <source>
        <dbReference type="ARBA" id="ARBA00010528"/>
    </source>
</evidence>
<feature type="region of interest" description="Disordered" evidence="6">
    <location>
        <begin position="43"/>
        <end position="101"/>
    </location>
</feature>
<proteinExistence type="inferred from homology"/>
<dbReference type="Pfam" id="PF00573">
    <property type="entry name" value="Ribosomal_L4"/>
    <property type="match status" value="1"/>
</dbReference>
<evidence type="ECO:0000256" key="6">
    <source>
        <dbReference type="SAM" id="MobiDB-lite"/>
    </source>
</evidence>
<dbReference type="GO" id="GO:0003735">
    <property type="term" value="F:structural constituent of ribosome"/>
    <property type="evidence" value="ECO:0007669"/>
    <property type="project" value="InterPro"/>
</dbReference>
<dbReference type="GO" id="GO:0006412">
    <property type="term" value="P:translation"/>
    <property type="evidence" value="ECO:0007669"/>
    <property type="project" value="UniProtKB-UniRule"/>
</dbReference>
<keyword evidence="5" id="KW-0699">rRNA-binding</keyword>
<dbReference type="InterPro" id="IPR023574">
    <property type="entry name" value="Ribosomal_uL4_dom_sf"/>
</dbReference>
<keyword evidence="2 5" id="KW-0689">Ribosomal protein</keyword>
<dbReference type="InterPro" id="IPR013005">
    <property type="entry name" value="Ribosomal_uL4-like"/>
</dbReference>
<keyword evidence="5" id="KW-0694">RNA-binding</keyword>
<evidence type="ECO:0000256" key="2">
    <source>
        <dbReference type="ARBA" id="ARBA00022980"/>
    </source>
</evidence>
<dbReference type="GO" id="GO:0005840">
    <property type="term" value="C:ribosome"/>
    <property type="evidence" value="ECO:0007669"/>
    <property type="project" value="UniProtKB-KW"/>
</dbReference>